<reference evidence="2 3" key="1">
    <citation type="submission" date="2013-12" db="EMBL/GenBank/DDBJ databases">
        <title>Annotated genome of Streptomyces scopuliridis.</title>
        <authorList>
            <person name="Olson J.B."/>
        </authorList>
    </citation>
    <scope>NUCLEOTIDE SEQUENCE [LARGE SCALE GENOMIC DNA]</scope>
    <source>
        <strain evidence="2 3">RB72</strain>
    </source>
</reference>
<accession>A0A2T7T8R7</accession>
<feature type="region of interest" description="Disordered" evidence="1">
    <location>
        <begin position="1"/>
        <end position="20"/>
    </location>
</feature>
<gene>
    <name evidence="2" type="ORF">Y717_02760</name>
</gene>
<protein>
    <recommendedName>
        <fullName evidence="4">AraC-type arabinose-binding/dimerisation domain-containing protein</fullName>
    </recommendedName>
</protein>
<dbReference type="SUPFAM" id="SSF51182">
    <property type="entry name" value="RmlC-like cupins"/>
    <property type="match status" value="1"/>
</dbReference>
<sequence length="145" mass="15086">MTPASDADADEPPLAERIAEPTPSVLCDVRELAALLPAPAGALWKLAEGGRQLDANLVHLPSHQGVEAHAETELDVLLLVVAGTGVLGTAEGTEPLAGGTLIWLPRGSVRGITAHAEGLSYLTVHRRRPGIQIRPSEDGAPSHAH</sequence>
<dbReference type="AlphaFoldDB" id="A0A2T7T8R7"/>
<proteinExistence type="predicted"/>
<dbReference type="EMBL" id="AZSP01000137">
    <property type="protein sequence ID" value="PVE11491.1"/>
    <property type="molecule type" value="Genomic_DNA"/>
</dbReference>
<keyword evidence="3" id="KW-1185">Reference proteome</keyword>
<dbReference type="InterPro" id="IPR011051">
    <property type="entry name" value="RmlC_Cupin_sf"/>
</dbReference>
<dbReference type="Proteomes" id="UP000245992">
    <property type="component" value="Unassembled WGS sequence"/>
</dbReference>
<dbReference type="InterPro" id="IPR014710">
    <property type="entry name" value="RmlC-like_jellyroll"/>
</dbReference>
<dbReference type="STRING" id="1440053.GCA_000718095_05007"/>
<evidence type="ECO:0000313" key="3">
    <source>
        <dbReference type="Proteomes" id="UP000245992"/>
    </source>
</evidence>
<dbReference type="Gene3D" id="2.60.120.10">
    <property type="entry name" value="Jelly Rolls"/>
    <property type="match status" value="1"/>
</dbReference>
<organism evidence="2 3">
    <name type="scientific">Streptomyces scopuliridis RB72</name>
    <dbReference type="NCBI Taxonomy" id="1440053"/>
    <lineage>
        <taxon>Bacteria</taxon>
        <taxon>Bacillati</taxon>
        <taxon>Actinomycetota</taxon>
        <taxon>Actinomycetes</taxon>
        <taxon>Kitasatosporales</taxon>
        <taxon>Streptomycetaceae</taxon>
        <taxon>Streptomyces</taxon>
    </lineage>
</organism>
<evidence type="ECO:0000256" key="1">
    <source>
        <dbReference type="SAM" id="MobiDB-lite"/>
    </source>
</evidence>
<evidence type="ECO:0008006" key="4">
    <source>
        <dbReference type="Google" id="ProtNLM"/>
    </source>
</evidence>
<name>A0A2T7T8R7_9ACTN</name>
<comment type="caution">
    <text evidence="2">The sequence shown here is derived from an EMBL/GenBank/DDBJ whole genome shotgun (WGS) entry which is preliminary data.</text>
</comment>
<evidence type="ECO:0000313" key="2">
    <source>
        <dbReference type="EMBL" id="PVE11491.1"/>
    </source>
</evidence>